<name>A0A917B734_9MICO</name>
<gene>
    <name evidence="2" type="ORF">GCM10011399_22740</name>
</gene>
<feature type="compositionally biased region" description="Gly residues" evidence="1">
    <location>
        <begin position="1"/>
        <end position="12"/>
    </location>
</feature>
<evidence type="ECO:0000256" key="1">
    <source>
        <dbReference type="SAM" id="MobiDB-lite"/>
    </source>
</evidence>
<keyword evidence="3" id="KW-1185">Reference proteome</keyword>
<evidence type="ECO:0000313" key="3">
    <source>
        <dbReference type="Proteomes" id="UP000598775"/>
    </source>
</evidence>
<feature type="region of interest" description="Disordered" evidence="1">
    <location>
        <begin position="1"/>
        <end position="40"/>
    </location>
</feature>
<sequence>MASGSGVRGSGASGSAAREAVAPRSAEQDEAARDTVAGDTAARGSADVVAALSEATGGSAAIQAELVGGAVIVTVANLPDELALLPVDALPLLTEPNPVTTAGTWQRHPGGARFTPRFALVPGATYAIIGGGAEVPGGRFHAGPAVDSATPEPTVPGFAVPEHAAPTAGGAPWTILTRFTIPRPTPARETVALRIDPSCAEVPANLLRFSVTFSAEMADGEAARHIRLLDAHGRELPGALYDLPPELWDRSRHRLTLLLEPGRIKRGLQPNLQAGAPLVEGDRFTLVVDPELRDATGAELAAGAFRSYRVAAPLRSRVDPAEWAVTWPTADHPALTVRFGRALDRALVEWCLRVLGADGHPVPGRSSLATNAAEWMFVPAPPDAAAVALASAPTPADESAASTTAASTTADESADSAGAVASTSASPVAGASASPVAGASASTVAGAVPVARPDMSRPSHSDGWSLHVDARLEDLAGNSIRRVFDRDLDRPEDDSRDVSAVILSPGEPIMYLPTPTAEY</sequence>
<evidence type="ECO:0008006" key="4">
    <source>
        <dbReference type="Google" id="ProtNLM"/>
    </source>
</evidence>
<dbReference type="Proteomes" id="UP000598775">
    <property type="component" value="Unassembled WGS sequence"/>
</dbReference>
<evidence type="ECO:0000313" key="2">
    <source>
        <dbReference type="EMBL" id="GGF29080.1"/>
    </source>
</evidence>
<dbReference type="EMBL" id="BMGP01000004">
    <property type="protein sequence ID" value="GGF29080.1"/>
    <property type="molecule type" value="Genomic_DNA"/>
</dbReference>
<protein>
    <recommendedName>
        <fullName evidence="4">SbsA Ig-like domain-containing protein</fullName>
    </recommendedName>
</protein>
<comment type="caution">
    <text evidence="2">The sequence shown here is derived from an EMBL/GenBank/DDBJ whole genome shotgun (WGS) entry which is preliminary data.</text>
</comment>
<dbReference type="AlphaFoldDB" id="A0A917B734"/>
<accession>A0A917B734</accession>
<dbReference type="RefSeq" id="WP_188678375.1">
    <property type="nucleotide sequence ID" value="NZ_BMGP01000004.1"/>
</dbReference>
<proteinExistence type="predicted"/>
<organism evidence="2 3">
    <name type="scientific">Subtercola lobariae</name>
    <dbReference type="NCBI Taxonomy" id="1588641"/>
    <lineage>
        <taxon>Bacteria</taxon>
        <taxon>Bacillati</taxon>
        <taxon>Actinomycetota</taxon>
        <taxon>Actinomycetes</taxon>
        <taxon>Micrococcales</taxon>
        <taxon>Microbacteriaceae</taxon>
        <taxon>Subtercola</taxon>
    </lineage>
</organism>
<feature type="compositionally biased region" description="Low complexity" evidence="1">
    <location>
        <begin position="13"/>
        <end position="22"/>
    </location>
</feature>
<reference evidence="2 3" key="1">
    <citation type="journal article" date="2014" name="Int. J. Syst. Evol. Microbiol.">
        <title>Complete genome sequence of Corynebacterium casei LMG S-19264T (=DSM 44701T), isolated from a smear-ripened cheese.</title>
        <authorList>
            <consortium name="US DOE Joint Genome Institute (JGI-PGF)"/>
            <person name="Walter F."/>
            <person name="Albersmeier A."/>
            <person name="Kalinowski J."/>
            <person name="Ruckert C."/>
        </authorList>
    </citation>
    <scope>NUCLEOTIDE SEQUENCE [LARGE SCALE GENOMIC DNA]</scope>
    <source>
        <strain evidence="2 3">CGMCC 1.12976</strain>
    </source>
</reference>